<dbReference type="InterPro" id="IPR036388">
    <property type="entry name" value="WH-like_DNA-bd_sf"/>
</dbReference>
<dbReference type="KEGG" id="cgy:CGLY_13225"/>
<dbReference type="SUPFAM" id="SSF46785">
    <property type="entry name" value="Winged helix' DNA-binding domain"/>
    <property type="match status" value="1"/>
</dbReference>
<dbReference type="OrthoDB" id="3186544at2"/>
<evidence type="ECO:0000259" key="1">
    <source>
        <dbReference type="Pfam" id="PF03551"/>
    </source>
</evidence>
<dbReference type="InterPro" id="IPR036390">
    <property type="entry name" value="WH_DNA-bd_sf"/>
</dbReference>
<accession>X5ECF7</accession>
<evidence type="ECO:0000313" key="2">
    <source>
        <dbReference type="EMBL" id="AHW65085.1"/>
    </source>
</evidence>
<dbReference type="Proteomes" id="UP000023703">
    <property type="component" value="Chromosome"/>
</dbReference>
<dbReference type="AlphaFoldDB" id="X5ECF7"/>
<evidence type="ECO:0000313" key="3">
    <source>
        <dbReference type="Proteomes" id="UP000023703"/>
    </source>
</evidence>
<dbReference type="STRING" id="1404245.CGLY_13225"/>
<dbReference type="Pfam" id="PF03551">
    <property type="entry name" value="PadR"/>
    <property type="match status" value="1"/>
</dbReference>
<gene>
    <name evidence="2" type="ORF">CGLY_13225</name>
</gene>
<feature type="domain" description="Transcription regulator PadR N-terminal" evidence="1">
    <location>
        <begin position="7"/>
        <end position="81"/>
    </location>
</feature>
<reference evidence="2 3" key="1">
    <citation type="journal article" date="2015" name="Int. J. Syst. Evol. Microbiol.">
        <title>Revisiting Corynebacterium glyciniphilum (ex Kubota et al., 1972) sp. nov., nom. rev., isolated from putrefied banana.</title>
        <authorList>
            <person name="Al-Dilaimi A."/>
            <person name="Bednarz H."/>
            <person name="Lomker A."/>
            <person name="Niehaus K."/>
            <person name="Kalinowski J."/>
            <person name="Ruckert C."/>
        </authorList>
    </citation>
    <scope>NUCLEOTIDE SEQUENCE [LARGE SCALE GENOMIC DNA]</scope>
    <source>
        <strain evidence="2">AJ 3170</strain>
    </source>
</reference>
<organism evidence="2 3">
    <name type="scientific">Corynebacterium glyciniphilum AJ 3170</name>
    <dbReference type="NCBI Taxonomy" id="1404245"/>
    <lineage>
        <taxon>Bacteria</taxon>
        <taxon>Bacillati</taxon>
        <taxon>Actinomycetota</taxon>
        <taxon>Actinomycetes</taxon>
        <taxon>Mycobacteriales</taxon>
        <taxon>Corynebacteriaceae</taxon>
        <taxon>Corynebacterium</taxon>
    </lineage>
</organism>
<dbReference type="PANTHER" id="PTHR43252">
    <property type="entry name" value="TRANSCRIPTIONAL REGULATOR YQJI"/>
    <property type="match status" value="1"/>
</dbReference>
<keyword evidence="3" id="KW-1185">Reference proteome</keyword>
<name>X5ECF7_9CORY</name>
<sequence length="183" mass="20351">MSIKFALLSLLAEQPRSVGKLKSDFETRTRDTWPVNVGQVYQTIQRLARDGLIEVTGSDTGASGRHTEIYAVTDAGRSELTTWWHSPVLPPPNDRDDLVIKTAMAASTTGGLPDGMDFASVLHNQRLAVLDELRALTRKKSEVPPSTAADRLQLERRIFDLESQVRWLDQIEALPPATETEEN</sequence>
<dbReference type="Gene3D" id="1.10.10.10">
    <property type="entry name" value="Winged helix-like DNA-binding domain superfamily/Winged helix DNA-binding domain"/>
    <property type="match status" value="1"/>
</dbReference>
<dbReference type="RefSeq" id="WP_038550072.1">
    <property type="nucleotide sequence ID" value="NZ_CP006842.1"/>
</dbReference>
<proteinExistence type="predicted"/>
<protein>
    <submittedName>
        <fullName evidence="2">PadR-like family transcriptional regulator</fullName>
    </submittedName>
</protein>
<dbReference type="eggNOG" id="COG1695">
    <property type="taxonomic scope" value="Bacteria"/>
</dbReference>
<dbReference type="InterPro" id="IPR005149">
    <property type="entry name" value="Tscrpt_reg_PadR_N"/>
</dbReference>
<dbReference type="HOGENOM" id="CLU_089258_0_0_11"/>
<dbReference type="EMBL" id="CP006842">
    <property type="protein sequence ID" value="AHW65085.1"/>
    <property type="molecule type" value="Genomic_DNA"/>
</dbReference>
<dbReference type="PANTHER" id="PTHR43252:SF6">
    <property type="entry name" value="NEGATIVE TRANSCRIPTION REGULATOR PADR"/>
    <property type="match status" value="1"/>
</dbReference>